<dbReference type="PANTHER" id="PTHR16487:SF0">
    <property type="entry name" value="PROTEIN PHOSPHATASE 4 REGULATORY SUBUNIT 2-RELATED"/>
    <property type="match status" value="1"/>
</dbReference>
<gene>
    <name evidence="3" type="ORF">SVUK_LOCUS9531</name>
</gene>
<dbReference type="GO" id="GO:0005737">
    <property type="term" value="C:cytoplasm"/>
    <property type="evidence" value="ECO:0007669"/>
    <property type="project" value="TreeGrafter"/>
</dbReference>
<organism evidence="3 4">
    <name type="scientific">Strongylus vulgaris</name>
    <name type="common">Blood worm</name>
    <dbReference type="NCBI Taxonomy" id="40348"/>
    <lineage>
        <taxon>Eukaryota</taxon>
        <taxon>Metazoa</taxon>
        <taxon>Ecdysozoa</taxon>
        <taxon>Nematoda</taxon>
        <taxon>Chromadorea</taxon>
        <taxon>Rhabditida</taxon>
        <taxon>Rhabditina</taxon>
        <taxon>Rhabditomorpha</taxon>
        <taxon>Strongyloidea</taxon>
        <taxon>Strongylidae</taxon>
        <taxon>Strongylus</taxon>
    </lineage>
</organism>
<comment type="similarity">
    <text evidence="1">Belongs to the PPP4R2 family.</text>
</comment>
<dbReference type="Pfam" id="PF09184">
    <property type="entry name" value="PPP4R2"/>
    <property type="match status" value="1"/>
</dbReference>
<dbReference type="GO" id="GO:0005634">
    <property type="term" value="C:nucleus"/>
    <property type="evidence" value="ECO:0007669"/>
    <property type="project" value="TreeGrafter"/>
</dbReference>
<evidence type="ECO:0000313" key="3">
    <source>
        <dbReference type="EMBL" id="VDM74533.1"/>
    </source>
</evidence>
<evidence type="ECO:0000256" key="2">
    <source>
        <dbReference type="SAM" id="MobiDB-lite"/>
    </source>
</evidence>
<dbReference type="GO" id="GO:0030289">
    <property type="term" value="C:protein phosphatase 4 complex"/>
    <property type="evidence" value="ECO:0007669"/>
    <property type="project" value="InterPro"/>
</dbReference>
<dbReference type="InterPro" id="IPR015267">
    <property type="entry name" value="PPP4R2"/>
</dbReference>
<feature type="compositionally biased region" description="Polar residues" evidence="2">
    <location>
        <begin position="19"/>
        <end position="33"/>
    </location>
</feature>
<feature type="region of interest" description="Disordered" evidence="2">
    <location>
        <begin position="17"/>
        <end position="103"/>
    </location>
</feature>
<proteinExistence type="inferred from homology"/>
<evidence type="ECO:0000256" key="1">
    <source>
        <dbReference type="ARBA" id="ARBA00009207"/>
    </source>
</evidence>
<name>A0A3P7J2B3_STRVU</name>
<dbReference type="Proteomes" id="UP000270094">
    <property type="component" value="Unassembled WGS sequence"/>
</dbReference>
<evidence type="ECO:0000313" key="4">
    <source>
        <dbReference type="Proteomes" id="UP000270094"/>
    </source>
</evidence>
<dbReference type="EMBL" id="UYYB01094520">
    <property type="protein sequence ID" value="VDM74533.1"/>
    <property type="molecule type" value="Genomic_DNA"/>
</dbReference>
<reference evidence="3 4" key="1">
    <citation type="submission" date="2018-11" db="EMBL/GenBank/DDBJ databases">
        <authorList>
            <consortium name="Pathogen Informatics"/>
        </authorList>
    </citation>
    <scope>NUCLEOTIDE SEQUENCE [LARGE SCALE GENOMIC DNA]</scope>
</reference>
<dbReference type="GO" id="GO:0019888">
    <property type="term" value="F:protein phosphatase regulator activity"/>
    <property type="evidence" value="ECO:0007669"/>
    <property type="project" value="InterPro"/>
</dbReference>
<dbReference type="PANTHER" id="PTHR16487">
    <property type="entry name" value="PPP4R2-RELATED PROTEIN"/>
    <property type="match status" value="1"/>
</dbReference>
<dbReference type="AlphaFoldDB" id="A0A3P7J2B3"/>
<sequence>MENVVQKWPVFVDHEEEVYSSNSKPESQETVKFTSFKRPAQTRGEIQGVRLVHPHETEIAPTPGTMRSLDPEPEDPTSSTLEIKADSSAAKKKHPKEGQTSSSIASILGTGPFFDFLIEVAQTGKSVIPWEDVQPAFFEYLQDALYVYEENFREINHEENDMSEGSENWRIYHFIQEKMRNFDNFPFTFRRLCELLVDPTRWYTKFPTFMRALERVVNVEATIPTCTSGESAARFPPEEENIESIFFRSPNDSFDKLDINEYAPDPSEVQNNSNHSADSSCDVCEASRYKIRRKPPPLRRSRQAAGADAKLPLFPVKVKCIPDEKEDLVAKYPEQIVNPPILNSPRTCPKRQRTDESLMIDFAKCTITKRPLIKEEKSVLEGANSSRVAIARPPRPGLSASFLPQRNNYEFYEYVSEEEVRREMARGSSAHEECGGFDNTTMGVVKFEQGISSSSEFFWMENFLP</sequence>
<accession>A0A3P7J2B3</accession>
<keyword evidence="4" id="KW-1185">Reference proteome</keyword>
<protein>
    <submittedName>
        <fullName evidence="3">Uncharacterized protein</fullName>
    </submittedName>
</protein>
<dbReference type="OrthoDB" id="341898at2759"/>